<accession>A0A8J7YZL7</accession>
<proteinExistence type="predicted"/>
<evidence type="ECO:0000313" key="3">
    <source>
        <dbReference type="Proteomes" id="UP000646053"/>
    </source>
</evidence>
<sequence length="220" mass="23880">MNIQPLLHATCGTLATFLCFAQGGFAQPSLQISHNGIVMRSESAPRLMNFGKPSAGSPHRTLENWRVRFVQRTPEEPMQNPSSNFSSNFSSNRSQVNLSQTSQVSQTRVSSTQQSTQRTSITLAAAALKQPYQLTISAPGLQLSGQIKVNGQVIQTLKGARTSFNLAPYLSKGTKIVEINGHYSPMNAPVKIEFSGTGTRVLHQTSGNGRLNQILAIVVR</sequence>
<comment type="caution">
    <text evidence="2">The sequence shown here is derived from an EMBL/GenBank/DDBJ whole genome shotgun (WGS) entry which is preliminary data.</text>
</comment>
<evidence type="ECO:0000313" key="2">
    <source>
        <dbReference type="EMBL" id="NDJ16989.1"/>
    </source>
</evidence>
<dbReference type="Proteomes" id="UP000646053">
    <property type="component" value="Unassembled WGS sequence"/>
</dbReference>
<dbReference type="AlphaFoldDB" id="A0A8J7YZL7"/>
<evidence type="ECO:0000256" key="1">
    <source>
        <dbReference type="SAM" id="MobiDB-lite"/>
    </source>
</evidence>
<organism evidence="2 3">
    <name type="scientific">Myxacorys almedinensis A</name>
    <dbReference type="NCBI Taxonomy" id="2690445"/>
    <lineage>
        <taxon>Bacteria</taxon>
        <taxon>Bacillati</taxon>
        <taxon>Cyanobacteriota</taxon>
        <taxon>Cyanophyceae</taxon>
        <taxon>Leptolyngbyales</taxon>
        <taxon>Leptolyngbyaceae</taxon>
        <taxon>Myxacorys</taxon>
        <taxon>Myxacorys almedinensis</taxon>
    </lineage>
</organism>
<dbReference type="EMBL" id="WVIE01000006">
    <property type="protein sequence ID" value="NDJ16989.1"/>
    <property type="molecule type" value="Genomic_DNA"/>
</dbReference>
<reference evidence="2" key="1">
    <citation type="submission" date="2019-12" db="EMBL/GenBank/DDBJ databases">
        <title>High-Quality draft genome sequences of three cyanobacteria isolated from the limestone walls of the Old Cathedral of Coimbra.</title>
        <authorList>
            <person name="Tiago I."/>
            <person name="Soares F."/>
            <person name="Portugal A."/>
        </authorList>
    </citation>
    <scope>NUCLEOTIDE SEQUENCE</scope>
    <source>
        <strain evidence="2">A</strain>
    </source>
</reference>
<name>A0A8J7YZL7_9CYAN</name>
<keyword evidence="3" id="KW-1185">Reference proteome</keyword>
<protein>
    <submittedName>
        <fullName evidence="2">Uncharacterized protein</fullName>
    </submittedName>
</protein>
<feature type="region of interest" description="Disordered" evidence="1">
    <location>
        <begin position="72"/>
        <end position="113"/>
    </location>
</feature>
<dbReference type="RefSeq" id="WP_162422511.1">
    <property type="nucleotide sequence ID" value="NZ_WVIE01000006.1"/>
</dbReference>
<feature type="compositionally biased region" description="Low complexity" evidence="1">
    <location>
        <begin position="82"/>
        <end position="113"/>
    </location>
</feature>
<gene>
    <name evidence="2" type="ORF">GS601_06750</name>
</gene>